<gene>
    <name evidence="4" type="ORF">A0U93_09555</name>
</gene>
<dbReference type="PRINTS" id="PR00080">
    <property type="entry name" value="SDRFAMILY"/>
</dbReference>
<evidence type="ECO:0000256" key="1">
    <source>
        <dbReference type="ARBA" id="ARBA00006484"/>
    </source>
</evidence>
<name>A0A1U9KQS5_9PROT</name>
<dbReference type="KEGG" id="nch:A0U93_09555"/>
<dbReference type="Pfam" id="PF13561">
    <property type="entry name" value="adh_short_C2"/>
    <property type="match status" value="1"/>
</dbReference>
<evidence type="ECO:0000259" key="3">
    <source>
        <dbReference type="SMART" id="SM00822"/>
    </source>
</evidence>
<dbReference type="OrthoDB" id="154414at2"/>
<dbReference type="InterPro" id="IPR057326">
    <property type="entry name" value="KR_dom"/>
</dbReference>
<evidence type="ECO:0000313" key="4">
    <source>
        <dbReference type="EMBL" id="AQS88146.1"/>
    </source>
</evidence>
<dbReference type="PANTHER" id="PTHR43639">
    <property type="entry name" value="OXIDOREDUCTASE, SHORT-CHAIN DEHYDROGENASE/REDUCTASE FAMILY (AFU_ORTHOLOGUE AFUA_5G02870)"/>
    <property type="match status" value="1"/>
</dbReference>
<comment type="similarity">
    <text evidence="1">Belongs to the short-chain dehydrogenases/reductases (SDR) family.</text>
</comment>
<reference evidence="4 5" key="1">
    <citation type="submission" date="2016-03" db="EMBL/GenBank/DDBJ databases">
        <title>Acetic acid bacteria sequencing.</title>
        <authorList>
            <person name="Brandt J."/>
            <person name="Jakob F."/>
            <person name="Vogel R.F."/>
        </authorList>
    </citation>
    <scope>NUCLEOTIDE SEQUENCE [LARGE SCALE GENOMIC DNA]</scope>
    <source>
        <strain evidence="4 5">NBRC 101099</strain>
    </source>
</reference>
<dbReference type="PRINTS" id="PR00081">
    <property type="entry name" value="GDHRDH"/>
</dbReference>
<dbReference type="Proteomes" id="UP000188604">
    <property type="component" value="Chromosome"/>
</dbReference>
<keyword evidence="2" id="KW-0560">Oxidoreductase</keyword>
<dbReference type="InterPro" id="IPR002347">
    <property type="entry name" value="SDR_fam"/>
</dbReference>
<dbReference type="GO" id="GO:0016491">
    <property type="term" value="F:oxidoreductase activity"/>
    <property type="evidence" value="ECO:0007669"/>
    <property type="project" value="UniProtKB-KW"/>
</dbReference>
<protein>
    <submittedName>
        <fullName evidence="4">Oxidoreductase</fullName>
    </submittedName>
</protein>
<proteinExistence type="inferred from homology"/>
<dbReference type="FunFam" id="3.40.50.720:FF:000084">
    <property type="entry name" value="Short-chain dehydrogenase reductase"/>
    <property type="match status" value="1"/>
</dbReference>
<dbReference type="AlphaFoldDB" id="A0A1U9KQS5"/>
<accession>A0A1U9KQS5</accession>
<keyword evidence="5" id="KW-1185">Reference proteome</keyword>
<dbReference type="EMBL" id="CP014691">
    <property type="protein sequence ID" value="AQS88146.1"/>
    <property type="molecule type" value="Genomic_DNA"/>
</dbReference>
<dbReference type="PANTHER" id="PTHR43639:SF1">
    <property type="entry name" value="SHORT-CHAIN DEHYDROGENASE_REDUCTASE FAMILY PROTEIN"/>
    <property type="match status" value="1"/>
</dbReference>
<dbReference type="SMART" id="SM00822">
    <property type="entry name" value="PKS_KR"/>
    <property type="match status" value="1"/>
</dbReference>
<dbReference type="STRING" id="320497.A0U93_09555"/>
<evidence type="ECO:0000313" key="5">
    <source>
        <dbReference type="Proteomes" id="UP000188604"/>
    </source>
</evidence>
<dbReference type="CDD" id="cd05233">
    <property type="entry name" value="SDR_c"/>
    <property type="match status" value="1"/>
</dbReference>
<dbReference type="SUPFAM" id="SSF51735">
    <property type="entry name" value="NAD(P)-binding Rossmann-fold domains"/>
    <property type="match status" value="1"/>
</dbReference>
<dbReference type="Gene3D" id="3.40.50.720">
    <property type="entry name" value="NAD(P)-binding Rossmann-like Domain"/>
    <property type="match status" value="1"/>
</dbReference>
<evidence type="ECO:0000256" key="2">
    <source>
        <dbReference type="ARBA" id="ARBA00023002"/>
    </source>
</evidence>
<sequence length="246" mass="24893">MTLTGKRALVTGASRGIGAAIAKALAAEGADVAITYERSADAAAKIVRDIEALGRRAVALQADSADAAAVSASVEQTVAELGGLDILVNNAGILRLSAVESMALDDIDATLNVNVRAPIVASKAAIPHLGKGGRIISIGSFFADRVPGGAGLSVYALSKSALTAFTKGLARELGPRDITVNVVQPGSIDTDMNPVQGPFHDTLRSLTALGRYGTVEDIGNMVAFLAGPKAQYITGATLTVDGGANA</sequence>
<organism evidence="4 5">
    <name type="scientific">Neoasaia chiangmaiensis</name>
    <dbReference type="NCBI Taxonomy" id="320497"/>
    <lineage>
        <taxon>Bacteria</taxon>
        <taxon>Pseudomonadati</taxon>
        <taxon>Pseudomonadota</taxon>
        <taxon>Alphaproteobacteria</taxon>
        <taxon>Acetobacterales</taxon>
        <taxon>Acetobacteraceae</taxon>
        <taxon>Neoasaia</taxon>
    </lineage>
</organism>
<dbReference type="InterPro" id="IPR036291">
    <property type="entry name" value="NAD(P)-bd_dom_sf"/>
</dbReference>
<feature type="domain" description="Ketoreductase" evidence="3">
    <location>
        <begin position="6"/>
        <end position="191"/>
    </location>
</feature>